<evidence type="ECO:0000256" key="5">
    <source>
        <dbReference type="SAM" id="Phobius"/>
    </source>
</evidence>
<dbReference type="OrthoDB" id="2489132at2"/>
<feature type="domain" description="Methyl-accepting transducer" evidence="6">
    <location>
        <begin position="406"/>
        <end position="642"/>
    </location>
</feature>
<dbReference type="STRING" id="1513271.XM47_15885"/>
<dbReference type="Pfam" id="PF00672">
    <property type="entry name" value="HAMP"/>
    <property type="match status" value="1"/>
</dbReference>
<dbReference type="InterPro" id="IPR003660">
    <property type="entry name" value="HAMP_dom"/>
</dbReference>
<comment type="similarity">
    <text evidence="3">Belongs to the methyl-accepting chemotaxis (MCP) protein family.</text>
</comment>
<evidence type="ECO:0008006" key="10">
    <source>
        <dbReference type="Google" id="ProtNLM"/>
    </source>
</evidence>
<dbReference type="SMART" id="SM00283">
    <property type="entry name" value="MA"/>
    <property type="match status" value="1"/>
</dbReference>
<protein>
    <recommendedName>
        <fullName evidence="10">Chemotaxis protein</fullName>
    </recommendedName>
</protein>
<dbReference type="PROSITE" id="PS50885">
    <property type="entry name" value="HAMP"/>
    <property type="match status" value="1"/>
</dbReference>
<name>A0A0J8JI67_9ALTE</name>
<dbReference type="GO" id="GO:0007165">
    <property type="term" value="P:signal transduction"/>
    <property type="evidence" value="ECO:0007669"/>
    <property type="project" value="UniProtKB-KW"/>
</dbReference>
<gene>
    <name evidence="8" type="ORF">XM47_15885</name>
</gene>
<dbReference type="EMBL" id="LAZL01000030">
    <property type="protein sequence ID" value="KMT64151.1"/>
    <property type="molecule type" value="Genomic_DNA"/>
</dbReference>
<dbReference type="Pfam" id="PF00015">
    <property type="entry name" value="MCPsignal"/>
    <property type="match status" value="1"/>
</dbReference>
<dbReference type="PANTHER" id="PTHR32089">
    <property type="entry name" value="METHYL-ACCEPTING CHEMOTAXIS PROTEIN MCPB"/>
    <property type="match status" value="1"/>
</dbReference>
<feature type="domain" description="HAMP" evidence="7">
    <location>
        <begin position="348"/>
        <end position="401"/>
    </location>
</feature>
<evidence type="ECO:0000256" key="1">
    <source>
        <dbReference type="ARBA" id="ARBA00004370"/>
    </source>
</evidence>
<dbReference type="CDD" id="cd11386">
    <property type="entry name" value="MCP_signal"/>
    <property type="match status" value="1"/>
</dbReference>
<reference evidence="8 9" key="1">
    <citation type="submission" date="2015-04" db="EMBL/GenBank/DDBJ databases">
        <title>Draft Genome Sequence of the Novel Agar-Digesting Marine Bacterium Q1.</title>
        <authorList>
            <person name="Li Y."/>
            <person name="Li D."/>
            <person name="Chen G."/>
            <person name="Du Z."/>
        </authorList>
    </citation>
    <scope>NUCLEOTIDE SEQUENCE [LARGE SCALE GENOMIC DNA]</scope>
    <source>
        <strain evidence="8 9">Q1</strain>
    </source>
</reference>
<dbReference type="CDD" id="cd06225">
    <property type="entry name" value="HAMP"/>
    <property type="match status" value="1"/>
</dbReference>
<dbReference type="SMART" id="SM00304">
    <property type="entry name" value="HAMP"/>
    <property type="match status" value="1"/>
</dbReference>
<evidence type="ECO:0000256" key="3">
    <source>
        <dbReference type="ARBA" id="ARBA00029447"/>
    </source>
</evidence>
<feature type="transmembrane region" description="Helical" evidence="5">
    <location>
        <begin position="325"/>
        <end position="347"/>
    </location>
</feature>
<evidence type="ECO:0000259" key="6">
    <source>
        <dbReference type="PROSITE" id="PS50111"/>
    </source>
</evidence>
<dbReference type="RefSeq" id="WP_078061939.1">
    <property type="nucleotide sequence ID" value="NZ_KQ130502.1"/>
</dbReference>
<organism evidence="8 9">
    <name type="scientific">Catenovulum maritimum</name>
    <dbReference type="NCBI Taxonomy" id="1513271"/>
    <lineage>
        <taxon>Bacteria</taxon>
        <taxon>Pseudomonadati</taxon>
        <taxon>Pseudomonadota</taxon>
        <taxon>Gammaproteobacteria</taxon>
        <taxon>Alteromonadales</taxon>
        <taxon>Alteromonadaceae</taxon>
        <taxon>Catenovulum</taxon>
    </lineage>
</organism>
<accession>A0A0J8JI67</accession>
<keyword evidence="5" id="KW-0812">Transmembrane</keyword>
<dbReference type="GO" id="GO:0016020">
    <property type="term" value="C:membrane"/>
    <property type="evidence" value="ECO:0007669"/>
    <property type="project" value="UniProtKB-SubCell"/>
</dbReference>
<evidence type="ECO:0000256" key="4">
    <source>
        <dbReference type="PROSITE-ProRule" id="PRU00284"/>
    </source>
</evidence>
<keyword evidence="2 4" id="KW-0807">Transducer</keyword>
<dbReference type="FunFam" id="1.10.287.950:FF:000001">
    <property type="entry name" value="Methyl-accepting chemotaxis sensory transducer"/>
    <property type="match status" value="1"/>
</dbReference>
<comment type="subcellular location">
    <subcellularLocation>
        <location evidence="1">Membrane</location>
    </subcellularLocation>
</comment>
<dbReference type="InterPro" id="IPR004089">
    <property type="entry name" value="MCPsignal_dom"/>
</dbReference>
<dbReference type="Proteomes" id="UP000037600">
    <property type="component" value="Unassembled WGS sequence"/>
</dbReference>
<dbReference type="SUPFAM" id="SSF58104">
    <property type="entry name" value="Methyl-accepting chemotaxis protein (MCP) signaling domain"/>
    <property type="match status" value="1"/>
</dbReference>
<sequence>MQILNKFKIKTRMIALSIVPLAVTFMFALEKLEQAYAKQDKIHELEIVLEYGNVTYPLISTLLNESYYSRQYIDSLDNEVQNSLQKMQTYNKRALKAQADYSNFINTNSDKLARFEVLSDQITQVKALLDTMVYVRKGAKNKTHTHDESGKKTHVMWQFNLTARKLVLTLNEIAVISSQNETLSRMSNAYFNLVSALAETSFHNAYAYTSINKQIDVYIFGEIFRGATSVTRAHELFNSFASNESKMSFNEMINHPDYKKWNDIALQVRTNIYQNVNKKIPLQEAVDWNQINNSVVQLYDKMMEQVLSQIIETKENLISEAQFQVVNTIILLSVVLVVIGLFSYLVANSIVQPLKRMVYLFSELATQKDMSTKLNEQGDDELSELSKAFNTLILSFRKTLIGVQDETGHIQDATQIVSKSMADTSDLLTSQQSSTDSISVAINQMTTTIEEVANMATMTSDSVQKTFELSISSAENAKNSKKAMEQLTQEVGNTATLIERLNQDSEEIGSILNVIQGIAEQTNLLALNAAIEAARAGEQGRGFAVVADEVRTLASRTRESTEQIHQQIETLQQGALSAAKSMNNLQNEGEHAVESVIESVEAFESIKTELDSVTQMAVQIATAAEEQSSVSNEINQRILTIKGDSDNITHQTSNTVNKAREIGDTGVRLNELIHEFKL</sequence>
<dbReference type="PANTHER" id="PTHR32089:SF112">
    <property type="entry name" value="LYSOZYME-LIKE PROTEIN-RELATED"/>
    <property type="match status" value="1"/>
</dbReference>
<evidence type="ECO:0000313" key="9">
    <source>
        <dbReference type="Proteomes" id="UP000037600"/>
    </source>
</evidence>
<dbReference type="GO" id="GO:0006935">
    <property type="term" value="P:chemotaxis"/>
    <property type="evidence" value="ECO:0007669"/>
    <property type="project" value="UniProtKB-ARBA"/>
</dbReference>
<dbReference type="Gene3D" id="1.10.287.950">
    <property type="entry name" value="Methyl-accepting chemotaxis protein"/>
    <property type="match status" value="1"/>
</dbReference>
<proteinExistence type="inferred from homology"/>
<dbReference type="AlphaFoldDB" id="A0A0J8JI67"/>
<keyword evidence="5" id="KW-1133">Transmembrane helix</keyword>
<keyword evidence="9" id="KW-1185">Reference proteome</keyword>
<evidence type="ECO:0000256" key="2">
    <source>
        <dbReference type="ARBA" id="ARBA00023224"/>
    </source>
</evidence>
<dbReference type="PROSITE" id="PS50111">
    <property type="entry name" value="CHEMOTAXIS_TRANSDUC_2"/>
    <property type="match status" value="1"/>
</dbReference>
<evidence type="ECO:0000259" key="7">
    <source>
        <dbReference type="PROSITE" id="PS50885"/>
    </source>
</evidence>
<comment type="caution">
    <text evidence="8">The sequence shown here is derived from an EMBL/GenBank/DDBJ whole genome shotgun (WGS) entry which is preliminary data.</text>
</comment>
<keyword evidence="5" id="KW-0472">Membrane</keyword>
<evidence type="ECO:0000313" key="8">
    <source>
        <dbReference type="EMBL" id="KMT64151.1"/>
    </source>
</evidence>